<dbReference type="EMBL" id="JAOWRF010000334">
    <property type="protein sequence ID" value="MCV3216421.1"/>
    <property type="molecule type" value="Genomic_DNA"/>
</dbReference>
<sequence length="247" mass="26018">METKLINFSNKGLSGIIIAALTALVAVLPLPAKALTFVTDRTALKGNDLIDWSSLGETNPFKVLPNSFSAKSQRSLSLNVDIPLPQPGVSAPLVFHTLPTPGIATDFASGDYILLTGAKFNPPLDGNAGPLSITFDKPVKSAGTQLAVAFELNPYKAFVSAFDDANQELGTFSLDAVSSLALDNSAVFLGVSSDIANIKRLVFSSSVANRPFGINKLSITAVPEPSFTFGLIALGAVTLKRKLNRIK</sequence>
<accession>A0ABT3B4X9</accession>
<organism evidence="1 2">
    <name type="scientific">Plectonema radiosum NIES-515</name>
    <dbReference type="NCBI Taxonomy" id="2986073"/>
    <lineage>
        <taxon>Bacteria</taxon>
        <taxon>Bacillati</taxon>
        <taxon>Cyanobacteriota</taxon>
        <taxon>Cyanophyceae</taxon>
        <taxon>Oscillatoriophycideae</taxon>
        <taxon>Oscillatoriales</taxon>
        <taxon>Microcoleaceae</taxon>
        <taxon>Plectonema</taxon>
    </lineage>
</organism>
<protein>
    <recommendedName>
        <fullName evidence="3">PEP-CTERM protein-sorting domain-containing protein</fullName>
    </recommendedName>
</protein>
<dbReference type="Proteomes" id="UP001526143">
    <property type="component" value="Unassembled WGS sequence"/>
</dbReference>
<keyword evidence="2" id="KW-1185">Reference proteome</keyword>
<evidence type="ECO:0008006" key="3">
    <source>
        <dbReference type="Google" id="ProtNLM"/>
    </source>
</evidence>
<evidence type="ECO:0000313" key="1">
    <source>
        <dbReference type="EMBL" id="MCV3216421.1"/>
    </source>
</evidence>
<reference evidence="1 2" key="1">
    <citation type="submission" date="2022-10" db="EMBL/GenBank/DDBJ databases">
        <title>Identification of biosynthetic pathway for the production of the potent trypsin inhibitor radiosumin.</title>
        <authorList>
            <person name="Fewer D.P."/>
            <person name="Delbaje E."/>
            <person name="Ouyang X."/>
            <person name="Agostino P.D."/>
            <person name="Wahlsten M."/>
            <person name="Jokela J."/>
            <person name="Permi P."/>
            <person name="Haapaniemi E."/>
            <person name="Koistinen H."/>
        </authorList>
    </citation>
    <scope>NUCLEOTIDE SEQUENCE [LARGE SCALE GENOMIC DNA]</scope>
    <source>
        <strain evidence="1 2">NIES-515</strain>
    </source>
</reference>
<comment type="caution">
    <text evidence="1">The sequence shown here is derived from an EMBL/GenBank/DDBJ whole genome shotgun (WGS) entry which is preliminary data.</text>
</comment>
<evidence type="ECO:0000313" key="2">
    <source>
        <dbReference type="Proteomes" id="UP001526143"/>
    </source>
</evidence>
<gene>
    <name evidence="1" type="ORF">OGM63_23390</name>
</gene>
<dbReference type="RefSeq" id="WP_263748071.1">
    <property type="nucleotide sequence ID" value="NZ_JAOWRF010000334.1"/>
</dbReference>
<name>A0ABT3B4X9_9CYAN</name>
<proteinExistence type="predicted"/>